<feature type="compositionally biased region" description="Polar residues" evidence="1">
    <location>
        <begin position="47"/>
        <end position="58"/>
    </location>
</feature>
<feature type="region of interest" description="Disordered" evidence="1">
    <location>
        <begin position="41"/>
        <end position="68"/>
    </location>
</feature>
<evidence type="ECO:0000256" key="1">
    <source>
        <dbReference type="SAM" id="MobiDB-lite"/>
    </source>
</evidence>
<sequence length="68" mass="6690">MGWLTTGASLAGVASLGVEVGSLVSLDVGLGVAVAELEGSAPGVHPVSTTAPTETATISAREREERGN</sequence>
<dbReference type="EMBL" id="QEFB01000005">
    <property type="protein sequence ID" value="PWC07338.1"/>
    <property type="molecule type" value="Genomic_DNA"/>
</dbReference>
<dbReference type="Proteomes" id="UP000244962">
    <property type="component" value="Unassembled WGS sequence"/>
</dbReference>
<accession>A0A2U1TEK6</accession>
<evidence type="ECO:0000313" key="3">
    <source>
        <dbReference type="Proteomes" id="UP000244962"/>
    </source>
</evidence>
<proteinExistence type="predicted"/>
<gene>
    <name evidence="2" type="ORF">DF223_06855</name>
</gene>
<evidence type="ECO:0000313" key="2">
    <source>
        <dbReference type="EMBL" id="PWC07338.1"/>
    </source>
</evidence>
<keyword evidence="3" id="KW-1185">Reference proteome</keyword>
<dbReference type="AlphaFoldDB" id="A0A2U1TEK6"/>
<name>A0A2U1TEK6_9MICO</name>
<comment type="caution">
    <text evidence="2">The sequence shown here is derived from an EMBL/GenBank/DDBJ whole genome shotgun (WGS) entry which is preliminary data.</text>
</comment>
<reference evidence="3" key="1">
    <citation type="submission" date="2018-04" db="EMBL/GenBank/DDBJ databases">
        <authorList>
            <person name="Liu S."/>
            <person name="Wang Z."/>
            <person name="Li J."/>
        </authorList>
    </citation>
    <scope>NUCLEOTIDE SEQUENCE [LARGE SCALE GENOMIC DNA]</scope>
    <source>
        <strain evidence="3">622</strain>
    </source>
</reference>
<protein>
    <submittedName>
        <fullName evidence="2">Uncharacterized protein</fullName>
    </submittedName>
</protein>
<organism evidence="2 3">
    <name type="scientific">Mycetocola zhujimingii</name>
    <dbReference type="NCBI Taxonomy" id="2079792"/>
    <lineage>
        <taxon>Bacteria</taxon>
        <taxon>Bacillati</taxon>
        <taxon>Actinomycetota</taxon>
        <taxon>Actinomycetes</taxon>
        <taxon>Micrococcales</taxon>
        <taxon>Microbacteriaceae</taxon>
        <taxon>Mycetocola</taxon>
    </lineage>
</organism>